<sequence length="108" mass="11497">MMVLVTALRISGPAGTKQPAPQASATAALVREADAFFKGSRPGGVVLVTRGNQVLLRQTYGMADIEKGIAMQANAVLRLASVSKQLTAIAMCNWCRQASCVWTPQIKH</sequence>
<dbReference type="SUPFAM" id="SSF56601">
    <property type="entry name" value="beta-lactamase/transpeptidase-like"/>
    <property type="match status" value="1"/>
</dbReference>
<organism evidence="2 3">
    <name type="scientific">Xanthomonas bromi</name>
    <dbReference type="NCBI Taxonomy" id="56449"/>
    <lineage>
        <taxon>Bacteria</taxon>
        <taxon>Pseudomonadati</taxon>
        <taxon>Pseudomonadota</taxon>
        <taxon>Gammaproteobacteria</taxon>
        <taxon>Lysobacterales</taxon>
        <taxon>Lysobacteraceae</taxon>
        <taxon>Xanthomonas</taxon>
    </lineage>
</organism>
<accession>A0A1C3NKI7</accession>
<evidence type="ECO:0000259" key="1">
    <source>
        <dbReference type="Pfam" id="PF00144"/>
    </source>
</evidence>
<name>A0A1C3NKI7_9XANT</name>
<dbReference type="GO" id="GO:0004180">
    <property type="term" value="F:carboxypeptidase activity"/>
    <property type="evidence" value="ECO:0007669"/>
    <property type="project" value="UniProtKB-KW"/>
</dbReference>
<dbReference type="RefSeq" id="WP_065467715.1">
    <property type="nucleotide sequence ID" value="NZ_FLTX01000025.1"/>
</dbReference>
<dbReference type="Gene3D" id="3.40.710.10">
    <property type="entry name" value="DD-peptidase/beta-lactamase superfamily"/>
    <property type="match status" value="1"/>
</dbReference>
<feature type="domain" description="Beta-lactamase-related" evidence="1">
    <location>
        <begin position="29"/>
        <end position="91"/>
    </location>
</feature>
<evidence type="ECO:0000313" key="3">
    <source>
        <dbReference type="Proteomes" id="UP000092503"/>
    </source>
</evidence>
<dbReference type="STRING" id="56449.XBLMG947_1689"/>
<proteinExistence type="predicted"/>
<dbReference type="AlphaFoldDB" id="A0A1C3NKI7"/>
<gene>
    <name evidence="2" type="ORF">XBLMG947_1689</name>
</gene>
<dbReference type="Pfam" id="PF00144">
    <property type="entry name" value="Beta-lactamase"/>
    <property type="match status" value="1"/>
</dbReference>
<evidence type="ECO:0000313" key="2">
    <source>
        <dbReference type="EMBL" id="SBV50906.1"/>
    </source>
</evidence>
<dbReference type="PANTHER" id="PTHR43283:SF3">
    <property type="entry name" value="BETA-LACTAMASE FAMILY PROTEIN (AFU_ORTHOLOGUE AFUA_5G07500)"/>
    <property type="match status" value="1"/>
</dbReference>
<keyword evidence="2" id="KW-0121">Carboxypeptidase</keyword>
<keyword evidence="2" id="KW-0645">Protease</keyword>
<dbReference type="InterPro" id="IPR001466">
    <property type="entry name" value="Beta-lactam-related"/>
</dbReference>
<dbReference type="InterPro" id="IPR012338">
    <property type="entry name" value="Beta-lactam/transpept-like"/>
</dbReference>
<protein>
    <submittedName>
        <fullName evidence="2">D-Ala-D-Ala carboxypeptidase</fullName>
    </submittedName>
</protein>
<dbReference type="EMBL" id="FLTX01000025">
    <property type="protein sequence ID" value="SBV50906.1"/>
    <property type="molecule type" value="Genomic_DNA"/>
</dbReference>
<dbReference type="PANTHER" id="PTHR43283">
    <property type="entry name" value="BETA-LACTAMASE-RELATED"/>
    <property type="match status" value="1"/>
</dbReference>
<reference evidence="2 3" key="1">
    <citation type="submission" date="2016-06" db="EMBL/GenBank/DDBJ databases">
        <authorList>
            <person name="Kjaerup R.B."/>
            <person name="Dalgaard T.S."/>
            <person name="Juul-Madsen H.R."/>
        </authorList>
    </citation>
    <scope>NUCLEOTIDE SEQUENCE [LARGE SCALE GENOMIC DNA]</scope>
    <source>
        <strain evidence="2">LMG947</strain>
    </source>
</reference>
<keyword evidence="2" id="KW-0378">Hydrolase</keyword>
<dbReference type="Proteomes" id="UP000092503">
    <property type="component" value="Unassembled WGS sequence"/>
</dbReference>
<dbReference type="InterPro" id="IPR050789">
    <property type="entry name" value="Diverse_Enzym_Activities"/>
</dbReference>